<protein>
    <recommendedName>
        <fullName evidence="3">3-keto-disaccharide hydrolase domain-containing protein</fullName>
    </recommendedName>
</protein>
<dbReference type="KEGG" id="rlc:K227x_07110"/>
<keyword evidence="2" id="KW-1185">Reference proteome</keyword>
<dbReference type="OrthoDB" id="118532at2"/>
<sequence>MIYEASMIRFVLVMCLFWMVTDRSLAEDPRIESTMFQGQSWTGVNLHGIKRTTHRGHPSLQIVSGQPDSIATINGVHFQSGTIEMDISAMSHSQPTLALFVDESRMHFDRVVFSPWPVFADEPLRRLRQGIVTTVEHQSVVVNFHHGNAVDWERERLFHIRLEVEAGICRIFIDDDAEPVFLFANSERAKSGGLIGIAASSCFIRNVQILPLDHHSATIPSRKNSLDQSSAHSFKHESSGNLFRHLLIHRITADQ</sequence>
<dbReference type="EMBL" id="CP036525">
    <property type="protein sequence ID" value="QDT02335.1"/>
    <property type="molecule type" value="Genomic_DNA"/>
</dbReference>
<accession>A0A517N5D2</accession>
<proteinExistence type="predicted"/>
<dbReference type="AlphaFoldDB" id="A0A517N5D2"/>
<evidence type="ECO:0008006" key="3">
    <source>
        <dbReference type="Google" id="ProtNLM"/>
    </source>
</evidence>
<dbReference type="Proteomes" id="UP000318538">
    <property type="component" value="Chromosome"/>
</dbReference>
<evidence type="ECO:0000313" key="2">
    <source>
        <dbReference type="Proteomes" id="UP000318538"/>
    </source>
</evidence>
<reference evidence="1 2" key="1">
    <citation type="submission" date="2019-02" db="EMBL/GenBank/DDBJ databases">
        <title>Deep-cultivation of Planctomycetes and their phenomic and genomic characterization uncovers novel biology.</title>
        <authorList>
            <person name="Wiegand S."/>
            <person name="Jogler M."/>
            <person name="Boedeker C."/>
            <person name="Pinto D."/>
            <person name="Vollmers J."/>
            <person name="Rivas-Marin E."/>
            <person name="Kohn T."/>
            <person name="Peeters S.H."/>
            <person name="Heuer A."/>
            <person name="Rast P."/>
            <person name="Oberbeckmann S."/>
            <person name="Bunk B."/>
            <person name="Jeske O."/>
            <person name="Meyerdierks A."/>
            <person name="Storesund J.E."/>
            <person name="Kallscheuer N."/>
            <person name="Luecker S."/>
            <person name="Lage O.M."/>
            <person name="Pohl T."/>
            <person name="Merkel B.J."/>
            <person name="Hornburger P."/>
            <person name="Mueller R.-W."/>
            <person name="Bruemmer F."/>
            <person name="Labrenz M."/>
            <person name="Spormann A.M."/>
            <person name="Op den Camp H."/>
            <person name="Overmann J."/>
            <person name="Amann R."/>
            <person name="Jetten M.S.M."/>
            <person name="Mascher T."/>
            <person name="Medema M.H."/>
            <person name="Devos D.P."/>
            <person name="Kaster A.-K."/>
            <person name="Ovreas L."/>
            <person name="Rohde M."/>
            <person name="Galperin M.Y."/>
            <person name="Jogler C."/>
        </authorList>
    </citation>
    <scope>NUCLEOTIDE SEQUENCE [LARGE SCALE GENOMIC DNA]</scope>
    <source>
        <strain evidence="1 2">K22_7</strain>
    </source>
</reference>
<organism evidence="1 2">
    <name type="scientific">Rubripirellula lacrimiformis</name>
    <dbReference type="NCBI Taxonomy" id="1930273"/>
    <lineage>
        <taxon>Bacteria</taxon>
        <taxon>Pseudomonadati</taxon>
        <taxon>Planctomycetota</taxon>
        <taxon>Planctomycetia</taxon>
        <taxon>Pirellulales</taxon>
        <taxon>Pirellulaceae</taxon>
        <taxon>Rubripirellula</taxon>
    </lineage>
</organism>
<gene>
    <name evidence="1" type="ORF">K227x_07110</name>
</gene>
<evidence type="ECO:0000313" key="1">
    <source>
        <dbReference type="EMBL" id="QDT02335.1"/>
    </source>
</evidence>
<name>A0A517N5D2_9BACT</name>
<dbReference type="RefSeq" id="WP_145168061.1">
    <property type="nucleotide sequence ID" value="NZ_CP036525.1"/>
</dbReference>